<proteinExistence type="predicted"/>
<gene>
    <name evidence="2" type="ORF">JEQ17_04915</name>
</gene>
<evidence type="ECO:0000313" key="2">
    <source>
        <dbReference type="EMBL" id="QQM38878.1"/>
    </source>
</evidence>
<dbReference type="KEGG" id="slf:JEQ17_04915"/>
<organism evidence="2 3">
    <name type="scientific">Streptomyces liliifuscus</name>
    <dbReference type="NCBI Taxonomy" id="2797636"/>
    <lineage>
        <taxon>Bacteria</taxon>
        <taxon>Bacillati</taxon>
        <taxon>Actinomycetota</taxon>
        <taxon>Actinomycetes</taxon>
        <taxon>Kitasatosporales</taxon>
        <taxon>Streptomycetaceae</taxon>
        <taxon>Streptomyces</taxon>
    </lineage>
</organism>
<protein>
    <submittedName>
        <fullName evidence="2">Uncharacterized protein</fullName>
    </submittedName>
</protein>
<dbReference type="Proteomes" id="UP000595636">
    <property type="component" value="Chromosome"/>
</dbReference>
<accession>A0A7T7I105</accession>
<feature type="region of interest" description="Disordered" evidence="1">
    <location>
        <begin position="1"/>
        <end position="41"/>
    </location>
</feature>
<keyword evidence="3" id="KW-1185">Reference proteome</keyword>
<name>A0A7T7I105_9ACTN</name>
<dbReference type="EMBL" id="CP066831">
    <property type="protein sequence ID" value="QQM38878.1"/>
    <property type="molecule type" value="Genomic_DNA"/>
</dbReference>
<evidence type="ECO:0000256" key="1">
    <source>
        <dbReference type="SAM" id="MobiDB-lite"/>
    </source>
</evidence>
<dbReference type="AlphaFoldDB" id="A0A7T7I105"/>
<sequence>MRKQSIGIGAIGAGMADRNRPGGYGTASAVHGTGVPGRRPATVDAHKALGRGTVRRHGSPHAGTGRGYALRATFPKHPHALHPTGP</sequence>
<reference evidence="2 3" key="1">
    <citation type="submission" date="2020-12" db="EMBL/GenBank/DDBJ databases">
        <title>A novel species.</title>
        <authorList>
            <person name="Li K."/>
        </authorList>
    </citation>
    <scope>NUCLEOTIDE SEQUENCE [LARGE SCALE GENOMIC DNA]</scope>
    <source>
        <strain evidence="2 3">ZYC-3</strain>
    </source>
</reference>
<dbReference type="RefSeq" id="WP_200394041.1">
    <property type="nucleotide sequence ID" value="NZ_CP066831.1"/>
</dbReference>
<evidence type="ECO:0000313" key="3">
    <source>
        <dbReference type="Proteomes" id="UP000595636"/>
    </source>
</evidence>